<sequence length="239" mass="26378">MSTHASALPPAGLKVLSVLLLLLALPLGYLGFTTFVAALSHQQAKLFLDHWGDKKTEPSVQAWQVAVDASEHALSWSPGSNGAYADTQGRVYEWYQVQSAPFGDSAAELARRKALAAYRQSVESRPLWPYTRVQVAYAKLRLLEFDAEFDTALVRARTLGEGRVRVHAPLVEIGMIAWPSLDAEQRAATWESLALLLRYAPRKAKSLQVLAQKAGLYPQLCVSLDPDLLKQRGWCQPAP</sequence>
<keyword evidence="3" id="KW-1185">Reference proteome</keyword>
<dbReference type="OrthoDB" id="6194880at2"/>
<keyword evidence="1" id="KW-0812">Transmembrane</keyword>
<dbReference type="Proteomes" id="UP000242133">
    <property type="component" value="Unassembled WGS sequence"/>
</dbReference>
<gene>
    <name evidence="2" type="ORF">CLV44_10358</name>
</gene>
<protein>
    <submittedName>
        <fullName evidence="2">Uncharacterized protein</fullName>
    </submittedName>
</protein>
<evidence type="ECO:0000313" key="2">
    <source>
        <dbReference type="EMBL" id="PSL15777.1"/>
    </source>
</evidence>
<feature type="transmembrane region" description="Helical" evidence="1">
    <location>
        <begin position="15"/>
        <end position="39"/>
    </location>
</feature>
<name>A0A2P8F236_9GAMM</name>
<keyword evidence="1" id="KW-0472">Membrane</keyword>
<proteinExistence type="predicted"/>
<reference evidence="2 3" key="1">
    <citation type="submission" date="2018-03" db="EMBL/GenBank/DDBJ databases">
        <title>Genomic Encyclopedia of Archaeal and Bacterial Type Strains, Phase II (KMG-II): from individual species to whole genera.</title>
        <authorList>
            <person name="Goeker M."/>
        </authorList>
    </citation>
    <scope>NUCLEOTIDE SEQUENCE [LARGE SCALE GENOMIC DNA]</scope>
    <source>
        <strain evidence="2 3">DSM 17586</strain>
    </source>
</reference>
<dbReference type="EMBL" id="PYGI01000003">
    <property type="protein sequence ID" value="PSL15777.1"/>
    <property type="molecule type" value="Genomic_DNA"/>
</dbReference>
<evidence type="ECO:0000256" key="1">
    <source>
        <dbReference type="SAM" id="Phobius"/>
    </source>
</evidence>
<accession>A0A2P8F236</accession>
<keyword evidence="1" id="KW-1133">Transmembrane helix</keyword>
<organism evidence="2 3">
    <name type="scientific">Marinobacterium halophilum</name>
    <dbReference type="NCBI Taxonomy" id="267374"/>
    <lineage>
        <taxon>Bacteria</taxon>
        <taxon>Pseudomonadati</taxon>
        <taxon>Pseudomonadota</taxon>
        <taxon>Gammaproteobacteria</taxon>
        <taxon>Oceanospirillales</taxon>
        <taxon>Oceanospirillaceae</taxon>
        <taxon>Marinobacterium</taxon>
    </lineage>
</organism>
<evidence type="ECO:0000313" key="3">
    <source>
        <dbReference type="Proteomes" id="UP000242133"/>
    </source>
</evidence>
<dbReference type="AlphaFoldDB" id="A0A2P8F236"/>
<dbReference type="RefSeq" id="WP_106590605.1">
    <property type="nucleotide sequence ID" value="NZ_PYGI01000003.1"/>
</dbReference>
<comment type="caution">
    <text evidence="2">The sequence shown here is derived from an EMBL/GenBank/DDBJ whole genome shotgun (WGS) entry which is preliminary data.</text>
</comment>